<sequence>MESDSMTEHPIVDTDGVVRAACDLESLFRLLADDRRRQVAATLEAITDDCVDLEVVLAAVAAANGDSGPARDDWRVEFQHVHLPMFEDVGVMEYDEHDGTVRWYQCDVLTNVLEAVGANRSAIVR</sequence>
<dbReference type="KEGG" id="nan:AArc1_1082"/>
<dbReference type="Pfam" id="PF24035">
    <property type="entry name" value="DUF7344"/>
    <property type="match status" value="1"/>
</dbReference>
<dbReference type="EMBL" id="CP024047">
    <property type="protein sequence ID" value="AXR77423.1"/>
    <property type="molecule type" value="Genomic_DNA"/>
</dbReference>
<evidence type="ECO:0000259" key="1">
    <source>
        <dbReference type="Pfam" id="PF24035"/>
    </source>
</evidence>
<name>A0A346PD28_9EURY</name>
<evidence type="ECO:0000313" key="2">
    <source>
        <dbReference type="EMBL" id="AXR77423.1"/>
    </source>
</evidence>
<organism evidence="2 3">
    <name type="scientific">Natrarchaeobaculum sulfurireducens</name>
    <dbReference type="NCBI Taxonomy" id="2044521"/>
    <lineage>
        <taxon>Archaea</taxon>
        <taxon>Methanobacteriati</taxon>
        <taxon>Methanobacteriota</taxon>
        <taxon>Stenosarchaea group</taxon>
        <taxon>Halobacteria</taxon>
        <taxon>Halobacteriales</taxon>
        <taxon>Natrialbaceae</taxon>
        <taxon>Natrarchaeobaculum</taxon>
    </lineage>
</organism>
<dbReference type="AlphaFoldDB" id="A0A346PD28"/>
<protein>
    <submittedName>
        <fullName evidence="2">Transcriptional regulator, ArsR family</fullName>
    </submittedName>
</protein>
<proteinExistence type="predicted"/>
<dbReference type="InterPro" id="IPR055768">
    <property type="entry name" value="DUF7344"/>
</dbReference>
<accession>A0A346PD28</accession>
<feature type="domain" description="DUF7344" evidence="1">
    <location>
        <begin position="28"/>
        <end position="102"/>
    </location>
</feature>
<dbReference type="Proteomes" id="UP000258707">
    <property type="component" value="Chromosome"/>
</dbReference>
<gene>
    <name evidence="2" type="ORF">AArc1_1082</name>
</gene>
<reference evidence="3" key="1">
    <citation type="submission" date="2017-10" db="EMBL/GenBank/DDBJ databases">
        <title>Phenotypic and genomic properties of facultatively anaerobic sulfur-reducing natronoarchaea from hypersaline soda lakes.</title>
        <authorList>
            <person name="Sorokin D.Y."/>
            <person name="Kublanov I.V."/>
            <person name="Roman P."/>
            <person name="Sinninghe Damste J.S."/>
            <person name="Golyshin P.N."/>
            <person name="Rojo D."/>
            <person name="Ciordia S."/>
            <person name="Mena Md.C."/>
            <person name="Ferrer M."/>
            <person name="Messina E."/>
            <person name="Smedile F."/>
            <person name="La Spada G."/>
            <person name="La Cono V."/>
            <person name="Yakimov M.M."/>
        </authorList>
    </citation>
    <scope>NUCLEOTIDE SEQUENCE [LARGE SCALE GENOMIC DNA]</scope>
    <source>
        <strain evidence="3">AArc1</strain>
    </source>
</reference>
<evidence type="ECO:0000313" key="3">
    <source>
        <dbReference type="Proteomes" id="UP000258707"/>
    </source>
</evidence>